<protein>
    <submittedName>
        <fullName evidence="1">5-methyltetrahydropteroyltriglutamate--homocysteine methyltransferase</fullName>
        <ecNumber evidence="1">2.1.1.14</ecNumber>
    </submittedName>
</protein>
<dbReference type="SUPFAM" id="SSF51726">
    <property type="entry name" value="UROD/MetE-like"/>
    <property type="match status" value="1"/>
</dbReference>
<dbReference type="GO" id="GO:0009086">
    <property type="term" value="P:methionine biosynthetic process"/>
    <property type="evidence" value="ECO:0007669"/>
    <property type="project" value="InterPro"/>
</dbReference>
<keyword evidence="2" id="KW-1185">Reference proteome</keyword>
<dbReference type="EMBL" id="JACHOV010000003">
    <property type="protein sequence ID" value="MBB4640750.1"/>
    <property type="molecule type" value="Genomic_DNA"/>
</dbReference>
<reference evidence="1 2" key="1">
    <citation type="submission" date="2020-08" db="EMBL/GenBank/DDBJ databases">
        <title>Genomic Encyclopedia of Type Strains, Phase IV (KMG-IV): sequencing the most valuable type-strain genomes for metagenomic binning, comparative biology and taxonomic classification.</title>
        <authorList>
            <person name="Goeker M."/>
        </authorList>
    </citation>
    <scope>NUCLEOTIDE SEQUENCE [LARGE SCALE GENOMIC DNA]</scope>
    <source>
        <strain evidence="1 2">DSM 7465</strain>
    </source>
</reference>
<evidence type="ECO:0000313" key="1">
    <source>
        <dbReference type="EMBL" id="MBB4640750.1"/>
    </source>
</evidence>
<proteinExistence type="predicted"/>
<dbReference type="RefSeq" id="WP_184474578.1">
    <property type="nucleotide sequence ID" value="NZ_JACHOV010000003.1"/>
</dbReference>
<dbReference type="GO" id="GO:0032259">
    <property type="term" value="P:methylation"/>
    <property type="evidence" value="ECO:0007669"/>
    <property type="project" value="UniProtKB-KW"/>
</dbReference>
<dbReference type="CDD" id="cd03311">
    <property type="entry name" value="CIMS_C_terminal_like"/>
    <property type="match status" value="1"/>
</dbReference>
<gene>
    <name evidence="1" type="ORF">HNQ99_001043</name>
</gene>
<dbReference type="EC" id="2.1.1.14" evidence="1"/>
<organism evidence="1 2">
    <name type="scientific">Rhizorhapis suberifaciens</name>
    <name type="common">corky root of lettuce</name>
    <dbReference type="NCBI Taxonomy" id="13656"/>
    <lineage>
        <taxon>Bacteria</taxon>
        <taxon>Pseudomonadati</taxon>
        <taxon>Pseudomonadota</taxon>
        <taxon>Alphaproteobacteria</taxon>
        <taxon>Sphingomonadales</taxon>
        <taxon>Sphingomonadaceae</taxon>
        <taxon>Rhizorhapis</taxon>
    </lineage>
</organism>
<dbReference type="AlphaFoldDB" id="A0A840HT33"/>
<dbReference type="GO" id="GO:0003871">
    <property type="term" value="F:5-methyltetrahydropteroyltriglutamate-homocysteine S-methyltransferase activity"/>
    <property type="evidence" value="ECO:0007669"/>
    <property type="project" value="UniProtKB-EC"/>
</dbReference>
<dbReference type="PANTHER" id="PTHR43844:SF2">
    <property type="entry name" value="SYNTHASE, VITAMIN-B12 INDEPENDENT, PUTATIVE (AFU_ORTHOLOGUE AFUA_3G12060)-RELATED"/>
    <property type="match status" value="1"/>
</dbReference>
<dbReference type="GO" id="GO:0008270">
    <property type="term" value="F:zinc ion binding"/>
    <property type="evidence" value="ECO:0007669"/>
    <property type="project" value="InterPro"/>
</dbReference>
<keyword evidence="1" id="KW-0489">Methyltransferase</keyword>
<keyword evidence="1" id="KW-0808">Transferase</keyword>
<name>A0A840HT33_9SPHN</name>
<accession>A0A840HT33</accession>
<dbReference type="InterPro" id="IPR002629">
    <property type="entry name" value="Met_Synth_C/arc"/>
</dbReference>
<evidence type="ECO:0000313" key="2">
    <source>
        <dbReference type="Proteomes" id="UP000575068"/>
    </source>
</evidence>
<dbReference type="PANTHER" id="PTHR43844">
    <property type="entry name" value="METHIONINE SYNTHASE"/>
    <property type="match status" value="1"/>
</dbReference>
<dbReference type="Proteomes" id="UP000575068">
    <property type="component" value="Unassembled WGS sequence"/>
</dbReference>
<sequence>MSIRTTHVGSLPRGDQLATLLLARDHGEEVDSTEFERVVQAAIDDAVARQAAAGVGIMSDGELGKVGYATYITERLEGFGGHVDRTPARDLADLPDLRKKLTAIMGAQEFVRAACVGPVKLRTLEPCRDDIRRFRAAMDRHGGGARGFLNAASPGLVTAFQPNQYYGTHEAYLADLVGAMRPEYEAIVDAGFDLQLDCPDLAMAAHTGFQGLSESDFLKRAAQNVEALNAATRNISPDRMRMHICWGNYEGPHHHDIPLEKVIGIVLAARPSTILFEAANPRHEHEWEVWRDARLPSDKILAPGLIDSCSNYVEHPALIRQRLERFISFMGPERVLASTDCGFGTFANYGKIDPAVTWMKLRALRDGADQMDALLLTGADGGR</sequence>
<comment type="caution">
    <text evidence="1">The sequence shown here is derived from an EMBL/GenBank/DDBJ whole genome shotgun (WGS) entry which is preliminary data.</text>
</comment>
<dbReference type="InterPro" id="IPR038071">
    <property type="entry name" value="UROD/MetE-like_sf"/>
</dbReference>
<dbReference type="Gene3D" id="3.20.20.210">
    <property type="match status" value="1"/>
</dbReference>